<name>A0A8K0UZY6_9AGAR</name>
<keyword evidence="3" id="KW-1185">Reference proteome</keyword>
<dbReference type="OrthoDB" id="10256743at2759"/>
<sequence>MEVEVSTAIGVPYTPEQPATAPHADSGPVPMSFPAILRTAGLANRFAHLSVGLTTRSEGGVSLVPKKNRRDDKAGKQWVRRKDNARFVGNPHIVAPSSKDYVVTQPIKRSTFPEPLPVYLSRNSPIPPASPAVRDPNSANAGRFSVGLKGVRRKLRNAGPRVELLVEDIEEEILGWLRNGGVLLDPDAQDDRMGRGRPIGSTGGIMEVSRTPLQLVWSIAEDPFARYVVHCCARYHRIVSFSKDTTGQRLTYLLRPNVTRPDFAASAALATPPATESEHSAFELDSDFAADTDASSVHFEQDDSDMEGAPPPLRGSLLEDIAESAPGSPLFAASHPPGPQSVDGWSVIGDSDMEREEGESDRDLASSVGSLSLEDPIAIVAAGRRHSVRRRVPSRRLQARVEPPASLKGSGRSFYDYLYS</sequence>
<proteinExistence type="predicted"/>
<feature type="region of interest" description="Disordered" evidence="1">
    <location>
        <begin position="1"/>
        <end position="27"/>
    </location>
</feature>
<evidence type="ECO:0000313" key="3">
    <source>
        <dbReference type="Proteomes" id="UP000813824"/>
    </source>
</evidence>
<evidence type="ECO:0000256" key="1">
    <source>
        <dbReference type="SAM" id="MobiDB-lite"/>
    </source>
</evidence>
<organism evidence="2 3">
    <name type="scientific">Cristinia sonorae</name>
    <dbReference type="NCBI Taxonomy" id="1940300"/>
    <lineage>
        <taxon>Eukaryota</taxon>
        <taxon>Fungi</taxon>
        <taxon>Dikarya</taxon>
        <taxon>Basidiomycota</taxon>
        <taxon>Agaricomycotina</taxon>
        <taxon>Agaricomycetes</taxon>
        <taxon>Agaricomycetidae</taxon>
        <taxon>Agaricales</taxon>
        <taxon>Pleurotineae</taxon>
        <taxon>Stephanosporaceae</taxon>
        <taxon>Cristinia</taxon>
    </lineage>
</organism>
<gene>
    <name evidence="2" type="ORF">BXZ70DRAFT_913579</name>
</gene>
<dbReference type="AlphaFoldDB" id="A0A8K0UZY6"/>
<dbReference type="EMBL" id="JAEVFJ010000001">
    <property type="protein sequence ID" value="KAH8107993.1"/>
    <property type="molecule type" value="Genomic_DNA"/>
</dbReference>
<reference evidence="2" key="1">
    <citation type="journal article" date="2021" name="New Phytol.">
        <title>Evolutionary innovations through gain and loss of genes in the ectomycorrhizal Boletales.</title>
        <authorList>
            <person name="Wu G."/>
            <person name="Miyauchi S."/>
            <person name="Morin E."/>
            <person name="Kuo A."/>
            <person name="Drula E."/>
            <person name="Varga T."/>
            <person name="Kohler A."/>
            <person name="Feng B."/>
            <person name="Cao Y."/>
            <person name="Lipzen A."/>
            <person name="Daum C."/>
            <person name="Hundley H."/>
            <person name="Pangilinan J."/>
            <person name="Johnson J."/>
            <person name="Barry K."/>
            <person name="LaButti K."/>
            <person name="Ng V."/>
            <person name="Ahrendt S."/>
            <person name="Min B."/>
            <person name="Choi I.G."/>
            <person name="Park H."/>
            <person name="Plett J.M."/>
            <person name="Magnuson J."/>
            <person name="Spatafora J.W."/>
            <person name="Nagy L.G."/>
            <person name="Henrissat B."/>
            <person name="Grigoriev I.V."/>
            <person name="Yang Z.L."/>
            <person name="Xu J."/>
            <person name="Martin F.M."/>
        </authorList>
    </citation>
    <scope>NUCLEOTIDE SEQUENCE</scope>
    <source>
        <strain evidence="2">KKN 215</strain>
    </source>
</reference>
<dbReference type="Proteomes" id="UP000813824">
    <property type="component" value="Unassembled WGS sequence"/>
</dbReference>
<evidence type="ECO:0000313" key="2">
    <source>
        <dbReference type="EMBL" id="KAH8107993.1"/>
    </source>
</evidence>
<comment type="caution">
    <text evidence="2">The sequence shown here is derived from an EMBL/GenBank/DDBJ whole genome shotgun (WGS) entry which is preliminary data.</text>
</comment>
<accession>A0A8K0UZY6</accession>
<protein>
    <submittedName>
        <fullName evidence="2">Uncharacterized protein</fullName>
    </submittedName>
</protein>